<dbReference type="Pfam" id="PF14604">
    <property type="entry name" value="SH3_9"/>
    <property type="match status" value="1"/>
</dbReference>
<dbReference type="Pfam" id="PF00621">
    <property type="entry name" value="RhoGEF"/>
    <property type="match status" value="1"/>
</dbReference>
<dbReference type="InterPro" id="IPR001452">
    <property type="entry name" value="SH3_domain"/>
</dbReference>
<evidence type="ECO:0000256" key="1">
    <source>
        <dbReference type="ARBA" id="ARBA00022443"/>
    </source>
</evidence>
<evidence type="ECO:0000313" key="5">
    <source>
        <dbReference type="EMBL" id="KAL0482724.1"/>
    </source>
</evidence>
<evidence type="ECO:0000259" key="3">
    <source>
        <dbReference type="PROSITE" id="PS50002"/>
    </source>
</evidence>
<dbReference type="Gene3D" id="2.30.30.40">
    <property type="entry name" value="SH3 Domains"/>
    <property type="match status" value="1"/>
</dbReference>
<evidence type="ECO:0000259" key="4">
    <source>
        <dbReference type="PROSITE" id="PS50010"/>
    </source>
</evidence>
<dbReference type="GO" id="GO:0005085">
    <property type="term" value="F:guanyl-nucleotide exchange factor activity"/>
    <property type="evidence" value="ECO:0007669"/>
    <property type="project" value="InterPro"/>
</dbReference>
<dbReference type="SUPFAM" id="SSF48065">
    <property type="entry name" value="DBL homology domain (DH-domain)"/>
    <property type="match status" value="1"/>
</dbReference>
<accession>A0AAW2Z031</accession>
<dbReference type="InterPro" id="IPR035899">
    <property type="entry name" value="DBL_dom_sf"/>
</dbReference>
<dbReference type="Gene3D" id="1.20.900.10">
    <property type="entry name" value="Dbl homology (DH) domain"/>
    <property type="match status" value="1"/>
</dbReference>
<dbReference type="PANTHER" id="PTHR12673:SF159">
    <property type="entry name" value="LD03170P"/>
    <property type="match status" value="1"/>
</dbReference>
<dbReference type="SUPFAM" id="SSF50044">
    <property type="entry name" value="SH3-domain"/>
    <property type="match status" value="1"/>
</dbReference>
<dbReference type="InterPro" id="IPR036028">
    <property type="entry name" value="SH3-like_dom_sf"/>
</dbReference>
<protein>
    <submittedName>
        <fullName evidence="5">Uncharacterized protein</fullName>
    </submittedName>
</protein>
<dbReference type="Proteomes" id="UP001431209">
    <property type="component" value="Unassembled WGS sequence"/>
</dbReference>
<evidence type="ECO:0000256" key="2">
    <source>
        <dbReference type="PROSITE-ProRule" id="PRU00192"/>
    </source>
</evidence>
<sequence length="499" mass="57884">MSTARVLYSFDGEDELELSVKAGEMVEIDTVTQSTEEEWTYVRNQLGKFGLVPSSYISIIEEGKSNVEDYTRSDSVQRRGRSASVMVKSRSERHFSAAKDATTSPVDNTEPILTNLPTEAKELPSPPRKKVNRVGSRLVTNPSATEQATQRLNIIKEIKSTEQKYLDSLHILNDRFLAEIKEKKLLPSTAELNFIASVLGIIMNTNELLNQNLKKGNDDIGKQFLLVIPFFKTYTDYFNAFERFVAVVKEQKKCNKRFEEWLMKTEDKSRSIGGLSMNMYLIMPLLLKELLKVTHIYHQDYRSIKQAVDDTLGISSFLDQKVQEKIDRRRLSKFRKELVLTNGMDFRNELMKPYRTYTCDGVMHFLEATDIRISLNFLGQDFFFTDLLIVCENQPDLEPLLGQSQRFMDNSDKILRKLNFLFYLNINDLLKAEPVGDSTVEVKCINNTYLFECKTKENRDKWIEKFEKPLKKKETKTEARHVDLRRVKWGHKKVNSIQL</sequence>
<dbReference type="CDD" id="cd00174">
    <property type="entry name" value="SH3"/>
    <property type="match status" value="1"/>
</dbReference>
<dbReference type="GO" id="GO:0005737">
    <property type="term" value="C:cytoplasm"/>
    <property type="evidence" value="ECO:0007669"/>
    <property type="project" value="TreeGrafter"/>
</dbReference>
<dbReference type="EMBL" id="JAOPGA020000886">
    <property type="protein sequence ID" value="KAL0482724.1"/>
    <property type="molecule type" value="Genomic_DNA"/>
</dbReference>
<dbReference type="InterPro" id="IPR000219">
    <property type="entry name" value="DH_dom"/>
</dbReference>
<keyword evidence="1 2" id="KW-0728">SH3 domain</keyword>
<feature type="domain" description="DH" evidence="4">
    <location>
        <begin position="150"/>
        <end position="321"/>
    </location>
</feature>
<keyword evidence="6" id="KW-1185">Reference proteome</keyword>
<organism evidence="5 6">
    <name type="scientific">Acrasis kona</name>
    <dbReference type="NCBI Taxonomy" id="1008807"/>
    <lineage>
        <taxon>Eukaryota</taxon>
        <taxon>Discoba</taxon>
        <taxon>Heterolobosea</taxon>
        <taxon>Tetramitia</taxon>
        <taxon>Eutetramitia</taxon>
        <taxon>Acrasidae</taxon>
        <taxon>Acrasis</taxon>
    </lineage>
</organism>
<dbReference type="AlphaFoldDB" id="A0AAW2Z031"/>
<name>A0AAW2Z031_9EUKA</name>
<dbReference type="InterPro" id="IPR051092">
    <property type="entry name" value="FYVE_RhoGEF_PH"/>
</dbReference>
<dbReference type="PANTHER" id="PTHR12673">
    <property type="entry name" value="FACIOGENITAL DYSPLASIA PROTEIN"/>
    <property type="match status" value="1"/>
</dbReference>
<comment type="caution">
    <text evidence="5">The sequence shown here is derived from an EMBL/GenBank/DDBJ whole genome shotgun (WGS) entry which is preliminary data.</text>
</comment>
<dbReference type="SMART" id="SM00325">
    <property type="entry name" value="RhoGEF"/>
    <property type="match status" value="1"/>
</dbReference>
<dbReference type="PROSITE" id="PS50010">
    <property type="entry name" value="DH_2"/>
    <property type="match status" value="1"/>
</dbReference>
<evidence type="ECO:0000313" key="6">
    <source>
        <dbReference type="Proteomes" id="UP001431209"/>
    </source>
</evidence>
<dbReference type="SMART" id="SM00326">
    <property type="entry name" value="SH3"/>
    <property type="match status" value="1"/>
</dbReference>
<feature type="domain" description="SH3" evidence="3">
    <location>
        <begin position="1"/>
        <end position="62"/>
    </location>
</feature>
<reference evidence="5 6" key="1">
    <citation type="submission" date="2024-03" db="EMBL/GenBank/DDBJ databases">
        <title>The Acrasis kona genome and developmental transcriptomes reveal deep origins of eukaryotic multicellular pathways.</title>
        <authorList>
            <person name="Sheikh S."/>
            <person name="Fu C.-J."/>
            <person name="Brown M.W."/>
            <person name="Baldauf S.L."/>
        </authorList>
    </citation>
    <scope>NUCLEOTIDE SEQUENCE [LARGE SCALE GENOMIC DNA]</scope>
    <source>
        <strain evidence="5 6">ATCC MYA-3509</strain>
    </source>
</reference>
<dbReference type="PROSITE" id="PS50002">
    <property type="entry name" value="SH3"/>
    <property type="match status" value="1"/>
</dbReference>
<gene>
    <name evidence="5" type="ORF">AKO1_014269</name>
</gene>
<proteinExistence type="predicted"/>